<dbReference type="NCBIfam" id="TIGR01141">
    <property type="entry name" value="hisC"/>
    <property type="match status" value="1"/>
</dbReference>
<dbReference type="OrthoDB" id="9813612at2"/>
<evidence type="ECO:0000256" key="10">
    <source>
        <dbReference type="ARBA" id="ARBA00047481"/>
    </source>
</evidence>
<evidence type="ECO:0000259" key="12">
    <source>
        <dbReference type="Pfam" id="PF00155"/>
    </source>
</evidence>
<dbReference type="EMBL" id="LIUT01000001">
    <property type="protein sequence ID" value="KOR89048.1"/>
    <property type="molecule type" value="Genomic_DNA"/>
</dbReference>
<comment type="pathway">
    <text evidence="2 11">Amino-acid biosynthesis; L-histidine biosynthesis; L-histidine from 5-phospho-alpha-D-ribose 1-diphosphate: step 7/9.</text>
</comment>
<keyword evidence="7 11" id="KW-0808">Transferase</keyword>
<reference evidence="14" key="1">
    <citation type="submission" date="2015-08" db="EMBL/GenBank/DDBJ databases">
        <title>Genome sequencing project for genomic taxonomy and phylogenomics of Bacillus-like bacteria.</title>
        <authorList>
            <person name="Liu B."/>
            <person name="Wang J."/>
            <person name="Zhu Y."/>
            <person name="Liu G."/>
            <person name="Chen Q."/>
            <person name="Chen Z."/>
            <person name="Lan J."/>
            <person name="Che J."/>
            <person name="Ge C."/>
            <person name="Shi H."/>
            <person name="Pan Z."/>
            <person name="Liu X."/>
        </authorList>
    </citation>
    <scope>NUCLEOTIDE SEQUENCE [LARGE SCALE GENOMIC DNA]</scope>
    <source>
        <strain evidence="14">FJAT-22460</strain>
    </source>
</reference>
<dbReference type="GO" id="GO:0030170">
    <property type="term" value="F:pyridoxal phosphate binding"/>
    <property type="evidence" value="ECO:0007669"/>
    <property type="project" value="InterPro"/>
</dbReference>
<dbReference type="InterPro" id="IPR005861">
    <property type="entry name" value="HisP_aminotrans"/>
</dbReference>
<proteinExistence type="inferred from homology"/>
<feature type="modified residue" description="N6-(pyridoxal phosphate)lysine" evidence="11">
    <location>
        <position position="234"/>
    </location>
</feature>
<dbReference type="Pfam" id="PF00155">
    <property type="entry name" value="Aminotran_1_2"/>
    <property type="match status" value="1"/>
</dbReference>
<dbReference type="InterPro" id="IPR015424">
    <property type="entry name" value="PyrdxlP-dep_Trfase"/>
</dbReference>
<evidence type="ECO:0000313" key="14">
    <source>
        <dbReference type="Proteomes" id="UP000036932"/>
    </source>
</evidence>
<dbReference type="Gene3D" id="3.40.640.10">
    <property type="entry name" value="Type I PLP-dependent aspartate aminotransferase-like (Major domain)"/>
    <property type="match status" value="1"/>
</dbReference>
<feature type="domain" description="Aminotransferase class I/classII large" evidence="12">
    <location>
        <begin position="41"/>
        <end position="367"/>
    </location>
</feature>
<dbReference type="InterPro" id="IPR004839">
    <property type="entry name" value="Aminotransferase_I/II_large"/>
</dbReference>
<comment type="subunit">
    <text evidence="4 11">Homodimer.</text>
</comment>
<dbReference type="PANTHER" id="PTHR43643:SF6">
    <property type="entry name" value="HISTIDINOL-PHOSPHATE AMINOTRANSFERASE"/>
    <property type="match status" value="1"/>
</dbReference>
<evidence type="ECO:0000256" key="7">
    <source>
        <dbReference type="ARBA" id="ARBA00022679"/>
    </source>
</evidence>
<sequence length="375" mass="41982">MNEAGETQELRITPRQALGRLKPYTAGKPIWEVQQEYGLDHVIKLASNENSLGPSPKALQAIQKQLPDLHRYPDERASGLTQALAEHLGLTANQFIVTNGGDELIMLISRAYLELGDEIVVPDPTFSEYEFGAFLMSGTVIKVPLREQFAFSVEDILAAITERTKIVYLCTPNNPTGTYISELEMKKLLDRLPARVLVVIDTAYRHYATEPDYSDGIDYIKMGYPVITLNTFSKIYGLAGIRVGYGAASEGIIRTLLQVKEPFNVNVLAQAAATAALRDDEHVQSSCRMNEQGRQQIYDGLDRLSIPYSESMSNFILAELGEHAEILYFKLLENGVIVRYAKGWGLPRHIRISVGTSEENQRFLEVLEEILELQD</sequence>
<dbReference type="GO" id="GO:0004400">
    <property type="term" value="F:histidinol-phosphate transaminase activity"/>
    <property type="evidence" value="ECO:0007669"/>
    <property type="project" value="UniProtKB-UniRule"/>
</dbReference>
<dbReference type="Proteomes" id="UP000036932">
    <property type="component" value="Unassembled WGS sequence"/>
</dbReference>
<evidence type="ECO:0000256" key="3">
    <source>
        <dbReference type="ARBA" id="ARBA00007970"/>
    </source>
</evidence>
<comment type="caution">
    <text evidence="13">The sequence shown here is derived from an EMBL/GenBank/DDBJ whole genome shotgun (WGS) entry which is preliminary data.</text>
</comment>
<evidence type="ECO:0000256" key="4">
    <source>
        <dbReference type="ARBA" id="ARBA00011738"/>
    </source>
</evidence>
<dbReference type="InterPro" id="IPR015421">
    <property type="entry name" value="PyrdxlP-dep_Trfase_major"/>
</dbReference>
<evidence type="ECO:0000256" key="5">
    <source>
        <dbReference type="ARBA" id="ARBA00022576"/>
    </source>
</evidence>
<comment type="cofactor">
    <cofactor evidence="1 11">
        <name>pyridoxal 5'-phosphate</name>
        <dbReference type="ChEBI" id="CHEBI:597326"/>
    </cofactor>
</comment>
<dbReference type="EC" id="2.6.1.9" evidence="11"/>
<dbReference type="RefSeq" id="WP_054402093.1">
    <property type="nucleotide sequence ID" value="NZ_LIUT01000001.1"/>
</dbReference>
<dbReference type="SUPFAM" id="SSF53383">
    <property type="entry name" value="PLP-dependent transferases"/>
    <property type="match status" value="1"/>
</dbReference>
<dbReference type="InterPro" id="IPR050106">
    <property type="entry name" value="HistidinolP_aminotransfase"/>
</dbReference>
<dbReference type="PATRIC" id="fig|1705565.3.peg.3447"/>
<comment type="similarity">
    <text evidence="3 11">Belongs to the class-II pyridoxal-phosphate-dependent aminotransferase family. Histidinol-phosphate aminotransferase subfamily.</text>
</comment>
<protein>
    <recommendedName>
        <fullName evidence="11">Histidinol-phosphate aminotransferase</fullName>
        <ecNumber evidence="11">2.6.1.9</ecNumber>
    </recommendedName>
    <alternativeName>
        <fullName evidence="11">Imidazole acetol-phosphate transaminase</fullName>
    </alternativeName>
</protein>
<comment type="catalytic activity">
    <reaction evidence="10 11">
        <text>L-histidinol phosphate + 2-oxoglutarate = 3-(imidazol-4-yl)-2-oxopropyl phosphate + L-glutamate</text>
        <dbReference type="Rhea" id="RHEA:23744"/>
        <dbReference type="ChEBI" id="CHEBI:16810"/>
        <dbReference type="ChEBI" id="CHEBI:29985"/>
        <dbReference type="ChEBI" id="CHEBI:57766"/>
        <dbReference type="ChEBI" id="CHEBI:57980"/>
        <dbReference type="EC" id="2.6.1.9"/>
    </reaction>
</comment>
<evidence type="ECO:0000313" key="13">
    <source>
        <dbReference type="EMBL" id="KOR89048.1"/>
    </source>
</evidence>
<keyword evidence="14" id="KW-1185">Reference proteome</keyword>
<dbReference type="Gene3D" id="3.90.1150.10">
    <property type="entry name" value="Aspartate Aminotransferase, domain 1"/>
    <property type="match status" value="1"/>
</dbReference>
<evidence type="ECO:0000256" key="9">
    <source>
        <dbReference type="ARBA" id="ARBA00023102"/>
    </source>
</evidence>
<dbReference type="InterPro" id="IPR015422">
    <property type="entry name" value="PyrdxlP-dep_Trfase_small"/>
</dbReference>
<keyword evidence="5 11" id="KW-0032">Aminotransferase</keyword>
<organism evidence="13 14">
    <name type="scientific">Paenibacillus solani</name>
    <dbReference type="NCBI Taxonomy" id="1705565"/>
    <lineage>
        <taxon>Bacteria</taxon>
        <taxon>Bacillati</taxon>
        <taxon>Bacillota</taxon>
        <taxon>Bacilli</taxon>
        <taxon>Bacillales</taxon>
        <taxon>Paenibacillaceae</taxon>
        <taxon>Paenibacillus</taxon>
    </lineage>
</organism>
<keyword evidence="6 11" id="KW-0028">Amino-acid biosynthesis</keyword>
<dbReference type="CDD" id="cd00609">
    <property type="entry name" value="AAT_like"/>
    <property type="match status" value="1"/>
</dbReference>
<evidence type="ECO:0000256" key="8">
    <source>
        <dbReference type="ARBA" id="ARBA00022898"/>
    </source>
</evidence>
<dbReference type="GO" id="GO:0000105">
    <property type="term" value="P:L-histidine biosynthetic process"/>
    <property type="evidence" value="ECO:0007669"/>
    <property type="project" value="UniProtKB-UniRule"/>
</dbReference>
<accession>A0A0M1P3I4</accession>
<dbReference type="AlphaFoldDB" id="A0A0M1P3I4"/>
<name>A0A0M1P3I4_9BACL</name>
<evidence type="ECO:0000256" key="11">
    <source>
        <dbReference type="HAMAP-Rule" id="MF_01023"/>
    </source>
</evidence>
<evidence type="ECO:0000256" key="1">
    <source>
        <dbReference type="ARBA" id="ARBA00001933"/>
    </source>
</evidence>
<dbReference type="PANTHER" id="PTHR43643">
    <property type="entry name" value="HISTIDINOL-PHOSPHATE AMINOTRANSFERASE 2"/>
    <property type="match status" value="1"/>
</dbReference>
<evidence type="ECO:0000256" key="6">
    <source>
        <dbReference type="ARBA" id="ARBA00022605"/>
    </source>
</evidence>
<evidence type="ECO:0000256" key="2">
    <source>
        <dbReference type="ARBA" id="ARBA00005011"/>
    </source>
</evidence>
<keyword evidence="8 11" id="KW-0663">Pyridoxal phosphate</keyword>
<dbReference type="HAMAP" id="MF_01023">
    <property type="entry name" value="HisC_aminotrans_2"/>
    <property type="match status" value="1"/>
</dbReference>
<gene>
    <name evidence="11" type="primary">hisC</name>
    <name evidence="13" type="ORF">AM231_07620</name>
</gene>
<keyword evidence="9 11" id="KW-0368">Histidine biosynthesis</keyword>
<dbReference type="UniPathway" id="UPA00031">
    <property type="reaction ID" value="UER00012"/>
</dbReference>